<evidence type="ECO:0000256" key="1">
    <source>
        <dbReference type="SAM" id="MobiDB-lite"/>
    </source>
</evidence>
<feature type="compositionally biased region" description="Gly residues" evidence="1">
    <location>
        <begin position="117"/>
        <end position="126"/>
    </location>
</feature>
<protein>
    <submittedName>
        <fullName evidence="2">Uncharacterized protein</fullName>
    </submittedName>
</protein>
<organism evidence="2 3">
    <name type="scientific">Leishmania naiffi</name>
    <dbReference type="NCBI Taxonomy" id="5678"/>
    <lineage>
        <taxon>Eukaryota</taxon>
        <taxon>Discoba</taxon>
        <taxon>Euglenozoa</taxon>
        <taxon>Kinetoplastea</taxon>
        <taxon>Metakinetoplastina</taxon>
        <taxon>Trypanosomatida</taxon>
        <taxon>Trypanosomatidae</taxon>
        <taxon>Leishmaniinae</taxon>
        <taxon>Leishmania</taxon>
        <taxon>Leishmania naiffi species complex</taxon>
    </lineage>
</organism>
<evidence type="ECO:0000313" key="3">
    <source>
        <dbReference type="Proteomes" id="UP001501274"/>
    </source>
</evidence>
<reference evidence="2 3" key="1">
    <citation type="submission" date="2024-02" db="EMBL/GenBank/DDBJ databases">
        <title>FIRST GENOME SEQUENCES OF Leishmania (Viannia) shawi, Leishmania (Viannia) lindenbergi AND Leishmania (Viannia) utingensis.</title>
        <authorList>
            <person name="Resadore F."/>
            <person name="Custodio M.G.F."/>
            <person name="Boite M.C."/>
            <person name="Cupolillo E."/>
            <person name="Ferreira G.E.M."/>
        </authorList>
    </citation>
    <scope>NUCLEOTIDE SEQUENCE [LARGE SCALE GENOMIC DNA]</scope>
    <source>
        <strain evidence="2 3">MDAS/BR/1979/M5533</strain>
    </source>
</reference>
<keyword evidence="3" id="KW-1185">Reference proteome</keyword>
<comment type="caution">
    <text evidence="2">The sequence shown here is derived from an EMBL/GenBank/DDBJ whole genome shotgun (WGS) entry which is preliminary data.</text>
</comment>
<feature type="compositionally biased region" description="Low complexity" evidence="1">
    <location>
        <begin position="97"/>
        <end position="108"/>
    </location>
</feature>
<feature type="region of interest" description="Disordered" evidence="1">
    <location>
        <begin position="90"/>
        <end position="126"/>
    </location>
</feature>
<gene>
    <name evidence="2" type="ORF">Q4I28_001357</name>
</gene>
<dbReference type="EMBL" id="JBAMZN010000010">
    <property type="protein sequence ID" value="KAL0529097.1"/>
    <property type="molecule type" value="Genomic_DNA"/>
</dbReference>
<sequence>MSKHFAGRSHAERTTGLAYLLSPTRFQSPGEVRFRRHGYVRGCFVMSTLLYFVYCNPEYSHTYAALRQRCGWHTTEPMFPQYLKLQSSQIHRASTASQQQQPPLRSQSAYQSSAGDEGNGGGKEED</sequence>
<evidence type="ECO:0000313" key="2">
    <source>
        <dbReference type="EMBL" id="KAL0529097.1"/>
    </source>
</evidence>
<proteinExistence type="predicted"/>
<dbReference type="Proteomes" id="UP001501274">
    <property type="component" value="Unassembled WGS sequence"/>
</dbReference>
<name>A0AAW3C476_9TRYP</name>
<dbReference type="AlphaFoldDB" id="A0AAW3C476"/>
<accession>A0AAW3C476</accession>